<sequence length="234" mass="25200">MAHAKKGRKGNGGAKDVCQCRPATELDYTGGAARKSSAQGREGDPSTQQILGSDDQGSIAAIHQSHSTPRHDIPVPGRSNSRLAAANGRGVLCTLERPGEWRGRFPSRWTTSIDWSKPEGTQPPRGFGNDEASCRQRLFDPFFSKGTDEGVKKKLGANLAPISRTTHNHLASPEESTDERTDLRLRQPTEMGTDGPFSLALLHAGVLVPPELGRDEMLCCRSLLHGNSGPSKKA</sequence>
<feature type="region of interest" description="Disordered" evidence="1">
    <location>
        <begin position="1"/>
        <end position="82"/>
    </location>
</feature>
<name>A0A8H6MN19_9PEZI</name>
<evidence type="ECO:0000313" key="3">
    <source>
        <dbReference type="Proteomes" id="UP000652219"/>
    </source>
</evidence>
<gene>
    <name evidence="2" type="ORF">CSOJ01_11473</name>
</gene>
<protein>
    <submittedName>
        <fullName evidence="2">Uncharacterized protein</fullName>
    </submittedName>
</protein>
<dbReference type="AlphaFoldDB" id="A0A8H6MN19"/>
<keyword evidence="3" id="KW-1185">Reference proteome</keyword>
<evidence type="ECO:0000313" key="2">
    <source>
        <dbReference type="EMBL" id="KAF6802609.1"/>
    </source>
</evidence>
<feature type="region of interest" description="Disordered" evidence="1">
    <location>
        <begin position="112"/>
        <end position="131"/>
    </location>
</feature>
<comment type="caution">
    <text evidence="2">The sequence shown here is derived from an EMBL/GenBank/DDBJ whole genome shotgun (WGS) entry which is preliminary data.</text>
</comment>
<evidence type="ECO:0000256" key="1">
    <source>
        <dbReference type="SAM" id="MobiDB-lite"/>
    </source>
</evidence>
<dbReference type="EMBL" id="WIGN01000265">
    <property type="protein sequence ID" value="KAF6802609.1"/>
    <property type="molecule type" value="Genomic_DNA"/>
</dbReference>
<reference evidence="2 3" key="1">
    <citation type="journal article" date="2020" name="Phytopathology">
        <title>Genome Sequence Resources of Colletotrichum truncatum, C. plurivorum, C. musicola, and C. sojae: Four Species Pathogenic to Soybean (Glycine max).</title>
        <authorList>
            <person name="Rogerio F."/>
            <person name="Boufleur T.R."/>
            <person name="Ciampi-Guillardi M."/>
            <person name="Sukno S.A."/>
            <person name="Thon M.R."/>
            <person name="Massola Junior N.S."/>
            <person name="Baroncelli R."/>
        </authorList>
    </citation>
    <scope>NUCLEOTIDE SEQUENCE [LARGE SCALE GENOMIC DNA]</scope>
    <source>
        <strain evidence="2 3">LFN0009</strain>
    </source>
</reference>
<proteinExistence type="predicted"/>
<dbReference type="Proteomes" id="UP000652219">
    <property type="component" value="Unassembled WGS sequence"/>
</dbReference>
<accession>A0A8H6MN19</accession>
<organism evidence="2 3">
    <name type="scientific">Colletotrichum sojae</name>
    <dbReference type="NCBI Taxonomy" id="2175907"/>
    <lineage>
        <taxon>Eukaryota</taxon>
        <taxon>Fungi</taxon>
        <taxon>Dikarya</taxon>
        <taxon>Ascomycota</taxon>
        <taxon>Pezizomycotina</taxon>
        <taxon>Sordariomycetes</taxon>
        <taxon>Hypocreomycetidae</taxon>
        <taxon>Glomerellales</taxon>
        <taxon>Glomerellaceae</taxon>
        <taxon>Colletotrichum</taxon>
        <taxon>Colletotrichum orchidearum species complex</taxon>
    </lineage>
</organism>